<keyword evidence="3" id="KW-1185">Reference proteome</keyword>
<proteinExistence type="predicted"/>
<dbReference type="EMBL" id="SPHZ02000005">
    <property type="protein sequence ID" value="KAF0916777.1"/>
    <property type="molecule type" value="Genomic_DNA"/>
</dbReference>
<gene>
    <name evidence="2" type="ORF">E2562_011611</name>
</gene>
<feature type="compositionally biased region" description="Basic and acidic residues" evidence="1">
    <location>
        <begin position="39"/>
        <end position="64"/>
    </location>
</feature>
<reference evidence="2 3" key="1">
    <citation type="submission" date="2019-11" db="EMBL/GenBank/DDBJ databases">
        <title>Whole genome sequence of Oryza granulata.</title>
        <authorList>
            <person name="Li W."/>
        </authorList>
    </citation>
    <scope>NUCLEOTIDE SEQUENCE [LARGE SCALE GENOMIC DNA]</scope>
    <source>
        <strain evidence="3">cv. Menghai</strain>
        <tissue evidence="2">Leaf</tissue>
    </source>
</reference>
<sequence length="88" mass="9885">MGAQFGEISHNVYARLHALRAPWCPVAGLIDRSVTTTEQRTRERGIKAVSRRQPDMPHLSRIEARPCGAQQQDCRRGRGRRAYGVAAM</sequence>
<name>A0A6G1DWD8_9ORYZ</name>
<protein>
    <submittedName>
        <fullName evidence="2">Uncharacterized protein</fullName>
    </submittedName>
</protein>
<evidence type="ECO:0000313" key="2">
    <source>
        <dbReference type="EMBL" id="KAF0916777.1"/>
    </source>
</evidence>
<feature type="region of interest" description="Disordered" evidence="1">
    <location>
        <begin position="38"/>
        <end position="75"/>
    </location>
</feature>
<organism evidence="2 3">
    <name type="scientific">Oryza meyeriana var. granulata</name>
    <dbReference type="NCBI Taxonomy" id="110450"/>
    <lineage>
        <taxon>Eukaryota</taxon>
        <taxon>Viridiplantae</taxon>
        <taxon>Streptophyta</taxon>
        <taxon>Embryophyta</taxon>
        <taxon>Tracheophyta</taxon>
        <taxon>Spermatophyta</taxon>
        <taxon>Magnoliopsida</taxon>
        <taxon>Liliopsida</taxon>
        <taxon>Poales</taxon>
        <taxon>Poaceae</taxon>
        <taxon>BOP clade</taxon>
        <taxon>Oryzoideae</taxon>
        <taxon>Oryzeae</taxon>
        <taxon>Oryzinae</taxon>
        <taxon>Oryza</taxon>
        <taxon>Oryza meyeriana</taxon>
    </lineage>
</organism>
<comment type="caution">
    <text evidence="2">The sequence shown here is derived from an EMBL/GenBank/DDBJ whole genome shotgun (WGS) entry which is preliminary data.</text>
</comment>
<evidence type="ECO:0000313" key="3">
    <source>
        <dbReference type="Proteomes" id="UP000479710"/>
    </source>
</evidence>
<dbReference type="Proteomes" id="UP000479710">
    <property type="component" value="Unassembled WGS sequence"/>
</dbReference>
<evidence type="ECO:0000256" key="1">
    <source>
        <dbReference type="SAM" id="MobiDB-lite"/>
    </source>
</evidence>
<accession>A0A6G1DWD8</accession>
<dbReference type="AlphaFoldDB" id="A0A6G1DWD8"/>